<evidence type="ECO:0008006" key="3">
    <source>
        <dbReference type="Google" id="ProtNLM"/>
    </source>
</evidence>
<protein>
    <recommendedName>
        <fullName evidence="3">Integrase catalytic domain-containing protein</fullName>
    </recommendedName>
</protein>
<dbReference type="STRING" id="366584.SAMN05216377_101238"/>
<name>A0A1G7E3E6_PSEOR</name>
<dbReference type="EMBL" id="FNBE01000001">
    <property type="protein sequence ID" value="SDE58139.1"/>
    <property type="molecule type" value="Genomic_DNA"/>
</dbReference>
<proteinExistence type="predicted"/>
<reference evidence="1 2" key="1">
    <citation type="submission" date="2016-10" db="EMBL/GenBank/DDBJ databases">
        <authorList>
            <person name="de Groot N.N."/>
        </authorList>
    </citation>
    <scope>NUCLEOTIDE SEQUENCE [LARGE SCALE GENOMIC DNA]</scope>
    <source>
        <strain evidence="1 2">CGMCC 4.3143</strain>
    </source>
</reference>
<dbReference type="AlphaFoldDB" id="A0A1G7E3E6"/>
<dbReference type="RefSeq" id="WP_176921122.1">
    <property type="nucleotide sequence ID" value="NZ_FNBE01000001.1"/>
</dbReference>
<organism evidence="1 2">
    <name type="scientific">Pseudonocardia oroxyli</name>
    <dbReference type="NCBI Taxonomy" id="366584"/>
    <lineage>
        <taxon>Bacteria</taxon>
        <taxon>Bacillati</taxon>
        <taxon>Actinomycetota</taxon>
        <taxon>Actinomycetes</taxon>
        <taxon>Pseudonocardiales</taxon>
        <taxon>Pseudonocardiaceae</taxon>
        <taxon>Pseudonocardia</taxon>
    </lineage>
</organism>
<accession>A0A1G7E3E6</accession>
<keyword evidence="2" id="KW-1185">Reference proteome</keyword>
<evidence type="ECO:0000313" key="2">
    <source>
        <dbReference type="Proteomes" id="UP000198967"/>
    </source>
</evidence>
<evidence type="ECO:0000313" key="1">
    <source>
        <dbReference type="EMBL" id="SDE58139.1"/>
    </source>
</evidence>
<dbReference type="Proteomes" id="UP000198967">
    <property type="component" value="Unassembled WGS sequence"/>
</dbReference>
<gene>
    <name evidence="1" type="ORF">SAMN05216377_101238</name>
</gene>
<sequence>MLRIYPRSDQKTAIQFLDYVLTRLPFQIKKIQTDNGAEFSPASAGTS</sequence>